<dbReference type="EMBL" id="MSFO01000007">
    <property type="protein sequence ID" value="PLB45723.1"/>
    <property type="molecule type" value="Genomic_DNA"/>
</dbReference>
<dbReference type="OrthoDB" id="10251048at2759"/>
<keyword evidence="2" id="KW-1185">Reference proteome</keyword>
<organism evidence="1 2">
    <name type="scientific">Aspergillus steynii IBT 23096</name>
    <dbReference type="NCBI Taxonomy" id="1392250"/>
    <lineage>
        <taxon>Eukaryota</taxon>
        <taxon>Fungi</taxon>
        <taxon>Dikarya</taxon>
        <taxon>Ascomycota</taxon>
        <taxon>Pezizomycotina</taxon>
        <taxon>Eurotiomycetes</taxon>
        <taxon>Eurotiomycetidae</taxon>
        <taxon>Eurotiales</taxon>
        <taxon>Aspergillaceae</taxon>
        <taxon>Aspergillus</taxon>
        <taxon>Aspergillus subgen. Circumdati</taxon>
    </lineage>
</organism>
<dbReference type="GeneID" id="36557533"/>
<dbReference type="Proteomes" id="UP000234275">
    <property type="component" value="Unassembled WGS sequence"/>
</dbReference>
<feature type="non-terminal residue" evidence="1">
    <location>
        <position position="202"/>
    </location>
</feature>
<comment type="caution">
    <text evidence="1">The sequence shown here is derived from an EMBL/GenBank/DDBJ whole genome shotgun (WGS) entry which is preliminary data.</text>
</comment>
<reference evidence="1 2" key="1">
    <citation type="submission" date="2016-12" db="EMBL/GenBank/DDBJ databases">
        <title>The genomes of Aspergillus section Nigri reveals drivers in fungal speciation.</title>
        <authorList>
            <consortium name="DOE Joint Genome Institute"/>
            <person name="Vesth T.C."/>
            <person name="Nybo J."/>
            <person name="Theobald S."/>
            <person name="Brandl J."/>
            <person name="Frisvad J.C."/>
            <person name="Nielsen K.F."/>
            <person name="Lyhne E.K."/>
            <person name="Kogle M.E."/>
            <person name="Kuo A."/>
            <person name="Riley R."/>
            <person name="Clum A."/>
            <person name="Nolan M."/>
            <person name="Lipzen A."/>
            <person name="Salamov A."/>
            <person name="Henrissat B."/>
            <person name="Wiebenga A."/>
            <person name="De Vries R.P."/>
            <person name="Grigoriev I.V."/>
            <person name="Mortensen U.H."/>
            <person name="Andersen M.R."/>
            <person name="Baker S.E."/>
        </authorList>
    </citation>
    <scope>NUCLEOTIDE SEQUENCE [LARGE SCALE GENOMIC DNA]</scope>
    <source>
        <strain evidence="1 2">IBT 23096</strain>
    </source>
</reference>
<dbReference type="RefSeq" id="XP_024701025.1">
    <property type="nucleotide sequence ID" value="XM_024849834.1"/>
</dbReference>
<accession>A0A2I2FYL4</accession>
<evidence type="ECO:0000313" key="2">
    <source>
        <dbReference type="Proteomes" id="UP000234275"/>
    </source>
</evidence>
<dbReference type="AlphaFoldDB" id="A0A2I2FYL4"/>
<dbReference type="VEuPathDB" id="FungiDB:P170DRAFT_439453"/>
<evidence type="ECO:0000313" key="1">
    <source>
        <dbReference type="EMBL" id="PLB45723.1"/>
    </source>
</evidence>
<protein>
    <submittedName>
        <fullName evidence="1">Uncharacterized protein</fullName>
    </submittedName>
</protein>
<sequence>MKPPGFSTTLPKTLHRISNKRLSMILSSNQGHIQHAKIRGHITLLKNYPCWQLNLSEQGTLRSLCESAITEVPPLGINPAIEDSNGKLKENCGQLDAGSQTTASGKILRPPPGLPMPAVPRMVAEELFSTANYAQTKTRLEEANAWFHKDPRGEKHLRQQVAAIAQNHAERIERLTGTDGTTAKQMSLLLGNVIVNLHSHFS</sequence>
<proteinExistence type="predicted"/>
<name>A0A2I2FYL4_9EURO</name>
<dbReference type="STRING" id="1392250.A0A2I2FYL4"/>
<gene>
    <name evidence="1" type="ORF">P170DRAFT_439453</name>
</gene>